<evidence type="ECO:0000313" key="5">
    <source>
        <dbReference type="WBParaSite" id="nRc.2.0.1.t24337-RA"/>
    </source>
</evidence>
<comment type="similarity">
    <text evidence="1">Belongs to the importin alpha family.</text>
</comment>
<dbReference type="InterPro" id="IPR000225">
    <property type="entry name" value="Armadillo"/>
</dbReference>
<dbReference type="SUPFAM" id="SSF48371">
    <property type="entry name" value="ARM repeat"/>
    <property type="match status" value="1"/>
</dbReference>
<organism evidence="4 5">
    <name type="scientific">Romanomermis culicivorax</name>
    <name type="common">Nematode worm</name>
    <dbReference type="NCBI Taxonomy" id="13658"/>
    <lineage>
        <taxon>Eukaryota</taxon>
        <taxon>Metazoa</taxon>
        <taxon>Ecdysozoa</taxon>
        <taxon>Nematoda</taxon>
        <taxon>Enoplea</taxon>
        <taxon>Dorylaimia</taxon>
        <taxon>Mermithida</taxon>
        <taxon>Mermithoidea</taxon>
        <taxon>Mermithidae</taxon>
        <taxon>Romanomermis</taxon>
    </lineage>
</organism>
<keyword evidence="4" id="KW-1185">Reference proteome</keyword>
<dbReference type="InterPro" id="IPR011989">
    <property type="entry name" value="ARM-like"/>
</dbReference>
<dbReference type="WBParaSite" id="nRc.2.0.1.t24337-RA">
    <property type="protein sequence ID" value="nRc.2.0.1.t24337-RA"/>
    <property type="gene ID" value="nRc.2.0.1.g24337"/>
</dbReference>
<evidence type="ECO:0000256" key="3">
    <source>
        <dbReference type="ARBA" id="ARBA00022927"/>
    </source>
</evidence>
<accession>A0A915JDT7</accession>
<dbReference type="SMART" id="SM00185">
    <property type="entry name" value="ARM"/>
    <property type="match status" value="2"/>
</dbReference>
<dbReference type="PANTHER" id="PTHR23316">
    <property type="entry name" value="IMPORTIN ALPHA"/>
    <property type="match status" value="1"/>
</dbReference>
<dbReference type="AlphaFoldDB" id="A0A915JDT7"/>
<protein>
    <submittedName>
        <fullName evidence="5">Uncharacterized protein</fullName>
    </submittedName>
</protein>
<dbReference type="GO" id="GO:0015031">
    <property type="term" value="P:protein transport"/>
    <property type="evidence" value="ECO:0007669"/>
    <property type="project" value="UniProtKB-KW"/>
</dbReference>
<sequence>MVTWTLTNLAYSSSEDSHLLNKCGATCKLIELIRQTCDLNVRDQAMWTLSNVAGDCATCRTFLLDMGFLDLLVSLLDEWTAPICELIIQHDSGLHAGSRPESRRTAVWAVSNMCRGRIAAYNERYAMLVPVLARLRDNFIHEKELMVELCWVGQCFT</sequence>
<name>A0A915JDT7_ROMCU</name>
<evidence type="ECO:0000256" key="1">
    <source>
        <dbReference type="ARBA" id="ARBA00010394"/>
    </source>
</evidence>
<evidence type="ECO:0000313" key="4">
    <source>
        <dbReference type="Proteomes" id="UP000887565"/>
    </source>
</evidence>
<dbReference type="Gene3D" id="1.25.10.10">
    <property type="entry name" value="Leucine-rich Repeat Variant"/>
    <property type="match status" value="1"/>
</dbReference>
<evidence type="ECO:0000256" key="2">
    <source>
        <dbReference type="ARBA" id="ARBA00022448"/>
    </source>
</evidence>
<dbReference type="InterPro" id="IPR016024">
    <property type="entry name" value="ARM-type_fold"/>
</dbReference>
<reference evidence="5" key="1">
    <citation type="submission" date="2022-11" db="UniProtKB">
        <authorList>
            <consortium name="WormBaseParasite"/>
        </authorList>
    </citation>
    <scope>IDENTIFICATION</scope>
</reference>
<keyword evidence="3" id="KW-0653">Protein transport</keyword>
<dbReference type="Proteomes" id="UP000887565">
    <property type="component" value="Unplaced"/>
</dbReference>
<proteinExistence type="inferred from homology"/>
<keyword evidence="2" id="KW-0813">Transport</keyword>